<dbReference type="EMBL" id="QJTF01000011">
    <property type="protein sequence ID" value="PYE87775.1"/>
    <property type="molecule type" value="Genomic_DNA"/>
</dbReference>
<proteinExistence type="predicted"/>
<dbReference type="AlphaFoldDB" id="A0A318T1W1"/>
<sequence length="366" mass="39581">MSAAGFTWHPEQDDVYDGNIYGNTTLTGLPSAFDKGQPYNFTMKGPIENSLTLQPTGAGRTNWGNSQGNGAAPTNFYIEGGTFTYRSQKEEELYVGYGSVVFTVMGHCHLLGGTVNGYILNEQTPTTLIVIKQSGVFNILTREFVGGLSVNIGDGGSMRLGSTRALAPQFSRFNVHSTVPDGGYSLDISATAVEPIQTAIVLEKTSITCQGNSKTRVLASFTELLANKTIAVEGTIIDASDNAVVEFRCDRIHIDEGCSFVLKNGSAAFFFSNKYGTEKLPLDLRAGKNPKAIFNFVTTKGANTGTFRFRATSAADARQQFLSMLSLGLFAIDGTPYTSTINGYSIVNEPPYTDEHPYLVMRLKHS</sequence>
<reference evidence="1 2" key="1">
    <citation type="submission" date="2018-06" db="EMBL/GenBank/DDBJ databases">
        <title>Genomic Encyclopedia of Type Strains, Phase III (KMG-III): the genomes of soil and plant-associated and newly described type strains.</title>
        <authorList>
            <person name="Whitman W."/>
        </authorList>
    </citation>
    <scope>NUCLEOTIDE SEQUENCE [LARGE SCALE GENOMIC DNA]</scope>
    <source>
        <strain evidence="1 2">ORS 1419</strain>
    </source>
</reference>
<accession>A0A318T1W1</accession>
<dbReference type="Proteomes" id="UP000247454">
    <property type="component" value="Unassembled WGS sequence"/>
</dbReference>
<gene>
    <name evidence="1" type="ORF">C7477_111123</name>
</gene>
<evidence type="ECO:0000313" key="1">
    <source>
        <dbReference type="EMBL" id="PYE87775.1"/>
    </source>
</evidence>
<organism evidence="1 2">
    <name type="scientific">Phyllobacterium leguminum</name>
    <dbReference type="NCBI Taxonomy" id="314237"/>
    <lineage>
        <taxon>Bacteria</taxon>
        <taxon>Pseudomonadati</taxon>
        <taxon>Pseudomonadota</taxon>
        <taxon>Alphaproteobacteria</taxon>
        <taxon>Hyphomicrobiales</taxon>
        <taxon>Phyllobacteriaceae</taxon>
        <taxon>Phyllobacterium</taxon>
    </lineage>
</organism>
<comment type="caution">
    <text evidence="1">The sequence shown here is derived from an EMBL/GenBank/DDBJ whole genome shotgun (WGS) entry which is preliminary data.</text>
</comment>
<dbReference type="RefSeq" id="WP_110752011.1">
    <property type="nucleotide sequence ID" value="NZ_QJTF01000011.1"/>
</dbReference>
<name>A0A318T1W1_9HYPH</name>
<evidence type="ECO:0000313" key="2">
    <source>
        <dbReference type="Proteomes" id="UP000247454"/>
    </source>
</evidence>
<dbReference type="OrthoDB" id="6465872at2"/>
<keyword evidence="2" id="KW-1185">Reference proteome</keyword>
<protein>
    <submittedName>
        <fullName evidence="1">Uncharacterized protein</fullName>
    </submittedName>
</protein>